<evidence type="ECO:0000256" key="3">
    <source>
        <dbReference type="ARBA" id="ARBA00022763"/>
    </source>
</evidence>
<dbReference type="STRING" id="40148.A0A0D9Y458"/>
<feature type="compositionally biased region" description="Polar residues" evidence="6">
    <location>
        <begin position="198"/>
        <end position="209"/>
    </location>
</feature>
<dbReference type="InterPro" id="IPR007695">
    <property type="entry name" value="DNA_mismatch_repair_MutS-lik_N"/>
</dbReference>
<dbReference type="InterPro" id="IPR007696">
    <property type="entry name" value="DNA_mismatch_repair_MutS_core"/>
</dbReference>
<feature type="region of interest" description="Disordered" evidence="6">
    <location>
        <begin position="175"/>
        <end position="211"/>
    </location>
</feature>
<dbReference type="InterPro" id="IPR016151">
    <property type="entry name" value="DNA_mismatch_repair_MutS_N"/>
</dbReference>
<sequence>MQPRRRQQQQQSILSFLQKKPAAAAGEEGATPERPPRPPAASVAGIMERLVRPPRQQQQGRDQDASQARHVEQRALPVKNQTTSNECSSALFLESCNAGDNKAAMLIAEEGSNMTPLQEPLKSLWPSKDDFVRASTLSPELGLDQNLPPHCPKKLPFESSNNNCIGANSSFEEFDVQTPQDTSKTVFWRSSRGADTPLTESDSDQTPLQHPSKFSFVSPNGEYVRGATLFALDSNYTPRRESSEKLSSGPSDLPYIKATKLFTEFDSNGTPSQNHLKKLSSVPKNDKRIGAGAELFSEFDPSPLKPETPVMRAVIPRLKRVQEDQRVTTNGSCSPFWGPNKKVKPAQCSPVENKVHDEMAESARSKFEWLNPSNIRDANRRRLADPLYDKTTLFIPPDALRKMSTSQKQYWNIKCKYMDVVLFFKVGKFYELYEVDAEIGQKELDWKMTISGVGKCRQVGISESGIDVAVEKLLARGYKVGRIEQMESADQAKSRGSNSVILRKLVHVSTPSTVGDSNIGADAVHLLSLKEITLASNGSRVYGFAFLDYAALKIWVGSVHDDDTFAALGALLVQVSPKEIIYETSGLSKETHRLIKKYASAGSVKMQLTPLYGLYFSDVSEIQTLIDSRGYFKASTSSWLSALNSSVNKDAVICALGGLVSHLTRLMLEDALKNGEVLAYHVYRTCLRMDGQTLVNLEIFSNNFDGGSSGTLYKHLNHCITPCGKRLLRRWICHPLKDIDAINERLDIVEGFIQNCGLGSVTLEHLRKVPDLERLLGRVKSTVGLSSAVLLPFVGEKILKRRIKTFGMLVKGLRVGIDLLDILQRQDHGISALSKAVDIPTLSSLGELIHHFEEAIDDDFPRYQDHSIKDDDANTLAMLVDLLVGKASEWSLVINALSTIDVLRSFAAMALSSFGTTCRPNILLKGKAPVLQMKGLWHPYAFAESVNGLVPNDLSLGQDLSGQNRFALLLTGPNMGGKSTIMRATCLAIVLAQLGCYVPCQSCELTLADAIFTRIGAMDRIMSGESTFLVECTETASILENATEDSLVLLDELGRGTSTFDGYAIAYAVFRHLVEAVRCRLLFATHYHPLTKEFASHPHVTLQHMACMLKPRNGGDGGEKELTFLYRLTSGACPESYGLQVATMAGLPRSIVERASAAGEMMRSKIAGNFRSSEERAEFSTLHEEWVRTIVAIGGVKDAHLDEDTMDTLFCVFHELKAHFRKRSMSYTQSEL</sequence>
<dbReference type="InterPro" id="IPR045076">
    <property type="entry name" value="MutS"/>
</dbReference>
<evidence type="ECO:0000256" key="5">
    <source>
        <dbReference type="ARBA" id="ARBA00023125"/>
    </source>
</evidence>
<dbReference type="Gene3D" id="1.10.1420.10">
    <property type="match status" value="1"/>
</dbReference>
<keyword evidence="4" id="KW-0067">ATP-binding</keyword>
<dbReference type="SUPFAM" id="SSF53150">
    <property type="entry name" value="DNA repair protein MutS, domain II"/>
    <property type="match status" value="1"/>
</dbReference>
<dbReference type="PROSITE" id="PS00486">
    <property type="entry name" value="DNA_MISMATCH_REPAIR_2"/>
    <property type="match status" value="1"/>
</dbReference>
<evidence type="ECO:0000259" key="7">
    <source>
        <dbReference type="PROSITE" id="PS00486"/>
    </source>
</evidence>
<dbReference type="FunFam" id="3.40.50.300:FF:001335">
    <property type="entry name" value="DNA mismatch repair protein"/>
    <property type="match status" value="1"/>
</dbReference>
<name>A0A0D9Y458_9ORYZ</name>
<reference evidence="8" key="2">
    <citation type="submission" date="2015-04" db="UniProtKB">
        <authorList>
            <consortium name="EnsemblPlants"/>
        </authorList>
    </citation>
    <scope>IDENTIFICATION</scope>
</reference>
<protein>
    <recommendedName>
        <fullName evidence="7">DNA mismatch repair proteins mutS family domain-containing protein</fullName>
    </recommendedName>
</protein>
<reference evidence="8" key="3">
    <citation type="submission" date="2018-05" db="EMBL/GenBank/DDBJ databases">
        <title>OgluRS3 (Oryza glumaepatula Reference Sequence Version 3).</title>
        <authorList>
            <person name="Zhang J."/>
            <person name="Kudrna D."/>
            <person name="Lee S."/>
            <person name="Talag J."/>
            <person name="Welchert J."/>
            <person name="Wing R.A."/>
        </authorList>
    </citation>
    <scope>NUCLEOTIDE SEQUENCE [LARGE SCALE GENOMIC DNA]</scope>
</reference>
<dbReference type="SUPFAM" id="SSF48334">
    <property type="entry name" value="DNA repair protein MutS, domain III"/>
    <property type="match status" value="1"/>
</dbReference>
<dbReference type="InterPro" id="IPR036678">
    <property type="entry name" value="MutS_con_dom_sf"/>
</dbReference>
<keyword evidence="9" id="KW-1185">Reference proteome</keyword>
<dbReference type="InterPro" id="IPR007860">
    <property type="entry name" value="DNA_mmatch_repair_MutS_con_dom"/>
</dbReference>
<keyword evidence="3" id="KW-0227">DNA damage</keyword>
<dbReference type="GO" id="GO:0006298">
    <property type="term" value="P:mismatch repair"/>
    <property type="evidence" value="ECO:0007669"/>
    <property type="project" value="InterPro"/>
</dbReference>
<dbReference type="FunFam" id="3.30.420.110:FF:000011">
    <property type="entry name" value="DNA mismatch repair protein"/>
    <property type="match status" value="1"/>
</dbReference>
<dbReference type="PANTHER" id="PTHR11361:SF148">
    <property type="entry name" value="DNA MISMATCH REPAIR PROTEIN MSH6"/>
    <property type="match status" value="1"/>
</dbReference>
<dbReference type="Pfam" id="PF00488">
    <property type="entry name" value="MutS_V"/>
    <property type="match status" value="1"/>
</dbReference>
<dbReference type="InterPro" id="IPR027417">
    <property type="entry name" value="P-loop_NTPase"/>
</dbReference>
<keyword evidence="5" id="KW-0238">DNA-binding</keyword>
<feature type="domain" description="DNA mismatch repair proteins mutS family" evidence="7">
    <location>
        <begin position="1046"/>
        <end position="1062"/>
    </location>
</feature>
<dbReference type="SUPFAM" id="SSF55271">
    <property type="entry name" value="DNA repair protein MutS, domain I"/>
    <property type="match status" value="1"/>
</dbReference>
<feature type="compositionally biased region" description="Polar residues" evidence="6">
    <location>
        <begin position="175"/>
        <end position="185"/>
    </location>
</feature>
<feature type="compositionally biased region" description="Basic and acidic residues" evidence="6">
    <location>
        <begin position="61"/>
        <end position="73"/>
    </location>
</feature>
<dbReference type="SMART" id="SM00534">
    <property type="entry name" value="MUTSac"/>
    <property type="match status" value="1"/>
</dbReference>
<dbReference type="SUPFAM" id="SSF52540">
    <property type="entry name" value="P-loop containing nucleoside triphosphate hydrolases"/>
    <property type="match status" value="1"/>
</dbReference>
<dbReference type="PANTHER" id="PTHR11361">
    <property type="entry name" value="DNA MISMATCH REPAIR PROTEIN MUTS FAMILY MEMBER"/>
    <property type="match status" value="1"/>
</dbReference>
<dbReference type="InterPro" id="IPR036187">
    <property type="entry name" value="DNA_mismatch_repair_MutS_sf"/>
</dbReference>
<dbReference type="GO" id="GO:0005524">
    <property type="term" value="F:ATP binding"/>
    <property type="evidence" value="ECO:0007669"/>
    <property type="project" value="UniProtKB-KW"/>
</dbReference>
<dbReference type="Pfam" id="PF05188">
    <property type="entry name" value="MutS_II"/>
    <property type="match status" value="1"/>
</dbReference>
<dbReference type="Gene3D" id="3.40.1170.10">
    <property type="entry name" value="DNA repair protein MutS, domain I"/>
    <property type="match status" value="1"/>
</dbReference>
<dbReference type="Pfam" id="PF05192">
    <property type="entry name" value="MutS_III"/>
    <property type="match status" value="1"/>
</dbReference>
<dbReference type="eggNOG" id="KOG0217">
    <property type="taxonomic scope" value="Eukaryota"/>
</dbReference>
<dbReference type="CDD" id="cd03286">
    <property type="entry name" value="ABC_MSH6_euk"/>
    <property type="match status" value="1"/>
</dbReference>
<accession>A0A0D9Y458</accession>
<dbReference type="AlphaFoldDB" id="A0A0D9Y458"/>
<dbReference type="GO" id="GO:0140664">
    <property type="term" value="F:ATP-dependent DNA damage sensor activity"/>
    <property type="evidence" value="ECO:0007669"/>
    <property type="project" value="InterPro"/>
</dbReference>
<dbReference type="SMART" id="SM00533">
    <property type="entry name" value="MUTSd"/>
    <property type="match status" value="1"/>
</dbReference>
<dbReference type="Proteomes" id="UP000026961">
    <property type="component" value="Chromosome 1"/>
</dbReference>
<evidence type="ECO:0000256" key="2">
    <source>
        <dbReference type="ARBA" id="ARBA00022741"/>
    </source>
</evidence>
<dbReference type="Gene3D" id="3.30.420.110">
    <property type="entry name" value="MutS, connector domain"/>
    <property type="match status" value="1"/>
</dbReference>
<dbReference type="HOGENOM" id="CLU_002472_5_2_1"/>
<dbReference type="FunFam" id="1.10.1420.10:FF:000023">
    <property type="entry name" value="DNA mismatch repair protein"/>
    <property type="match status" value="1"/>
</dbReference>
<comment type="similarity">
    <text evidence="1">Belongs to the DNA mismatch repair MutS family.</text>
</comment>
<evidence type="ECO:0000256" key="6">
    <source>
        <dbReference type="SAM" id="MobiDB-lite"/>
    </source>
</evidence>
<evidence type="ECO:0000313" key="8">
    <source>
        <dbReference type="EnsemblPlants" id="OGLUM01G05700.1"/>
    </source>
</evidence>
<dbReference type="Pfam" id="PF01624">
    <property type="entry name" value="MutS_I"/>
    <property type="match status" value="1"/>
</dbReference>
<dbReference type="InterPro" id="IPR000432">
    <property type="entry name" value="DNA_mismatch_repair_MutS_C"/>
</dbReference>
<evidence type="ECO:0000313" key="9">
    <source>
        <dbReference type="Proteomes" id="UP000026961"/>
    </source>
</evidence>
<evidence type="ECO:0000256" key="1">
    <source>
        <dbReference type="ARBA" id="ARBA00006271"/>
    </source>
</evidence>
<keyword evidence="2" id="KW-0547">Nucleotide-binding</keyword>
<dbReference type="EnsemblPlants" id="OGLUM01G05700.1">
    <property type="protein sequence ID" value="OGLUM01G05700.1"/>
    <property type="gene ID" value="OGLUM01G05700"/>
</dbReference>
<feature type="region of interest" description="Disordered" evidence="6">
    <location>
        <begin position="1"/>
        <end position="77"/>
    </location>
</feature>
<reference evidence="8" key="1">
    <citation type="submission" date="2013-08" db="EMBL/GenBank/DDBJ databases">
        <title>Oryza genome evolution.</title>
        <authorList>
            <person name="Wing R.A."/>
            <person name="Panaud O."/>
            <person name="Oliveira A.C."/>
        </authorList>
    </citation>
    <scope>NUCLEOTIDE SEQUENCE</scope>
</reference>
<dbReference type="Gramene" id="OGLUM01G05700.1">
    <property type="protein sequence ID" value="OGLUM01G05700.1"/>
    <property type="gene ID" value="OGLUM01G05700"/>
</dbReference>
<proteinExistence type="inferred from homology"/>
<dbReference type="GO" id="GO:0032301">
    <property type="term" value="C:MutSalpha complex"/>
    <property type="evidence" value="ECO:0007669"/>
    <property type="project" value="TreeGrafter"/>
</dbReference>
<dbReference type="Gene3D" id="3.40.50.300">
    <property type="entry name" value="P-loop containing nucleotide triphosphate hydrolases"/>
    <property type="match status" value="1"/>
</dbReference>
<organism evidence="8">
    <name type="scientific">Oryza glumipatula</name>
    <dbReference type="NCBI Taxonomy" id="40148"/>
    <lineage>
        <taxon>Eukaryota</taxon>
        <taxon>Viridiplantae</taxon>
        <taxon>Streptophyta</taxon>
        <taxon>Embryophyta</taxon>
        <taxon>Tracheophyta</taxon>
        <taxon>Spermatophyta</taxon>
        <taxon>Magnoliopsida</taxon>
        <taxon>Liliopsida</taxon>
        <taxon>Poales</taxon>
        <taxon>Poaceae</taxon>
        <taxon>BOP clade</taxon>
        <taxon>Oryzoideae</taxon>
        <taxon>Oryzeae</taxon>
        <taxon>Oryzinae</taxon>
        <taxon>Oryza</taxon>
    </lineage>
</organism>
<dbReference type="GO" id="GO:0030983">
    <property type="term" value="F:mismatched DNA binding"/>
    <property type="evidence" value="ECO:0007669"/>
    <property type="project" value="InterPro"/>
</dbReference>
<evidence type="ECO:0000256" key="4">
    <source>
        <dbReference type="ARBA" id="ARBA00022840"/>
    </source>
</evidence>